<evidence type="ECO:0000256" key="4">
    <source>
        <dbReference type="ARBA" id="ARBA00022801"/>
    </source>
</evidence>
<dbReference type="EC" id="3.2.1.52" evidence="3"/>
<name>A0A229UGL4_9BACL</name>
<dbReference type="PANTHER" id="PTHR30480">
    <property type="entry name" value="BETA-HEXOSAMINIDASE-RELATED"/>
    <property type="match status" value="1"/>
</dbReference>
<feature type="region of interest" description="Disordered" evidence="6">
    <location>
        <begin position="27"/>
        <end position="63"/>
    </location>
</feature>
<keyword evidence="4" id="KW-0378">Hydrolase</keyword>
<evidence type="ECO:0000256" key="3">
    <source>
        <dbReference type="ARBA" id="ARBA00012663"/>
    </source>
</evidence>
<evidence type="ECO:0000256" key="6">
    <source>
        <dbReference type="SAM" id="MobiDB-lite"/>
    </source>
</evidence>
<keyword evidence="7" id="KW-0732">Signal</keyword>
<dbReference type="GO" id="GO:0009254">
    <property type="term" value="P:peptidoglycan turnover"/>
    <property type="evidence" value="ECO:0007669"/>
    <property type="project" value="TreeGrafter"/>
</dbReference>
<dbReference type="OrthoDB" id="9805821at2"/>
<evidence type="ECO:0000256" key="2">
    <source>
        <dbReference type="ARBA" id="ARBA00005336"/>
    </source>
</evidence>
<reference evidence="9 10" key="1">
    <citation type="submission" date="2017-07" db="EMBL/GenBank/DDBJ databases">
        <title>Genome sequencing and assembly of Paenibacillus rigui.</title>
        <authorList>
            <person name="Mayilraj S."/>
        </authorList>
    </citation>
    <scope>NUCLEOTIDE SEQUENCE [LARGE SCALE GENOMIC DNA]</scope>
    <source>
        <strain evidence="9 10">JCM 16352</strain>
    </source>
</reference>
<comment type="caution">
    <text evidence="9">The sequence shown here is derived from an EMBL/GenBank/DDBJ whole genome shotgun (WGS) entry which is preliminary data.</text>
</comment>
<evidence type="ECO:0000256" key="5">
    <source>
        <dbReference type="ARBA" id="ARBA00023295"/>
    </source>
</evidence>
<dbReference type="Proteomes" id="UP000215509">
    <property type="component" value="Unassembled WGS sequence"/>
</dbReference>
<dbReference type="GO" id="GO:0005975">
    <property type="term" value="P:carbohydrate metabolic process"/>
    <property type="evidence" value="ECO:0007669"/>
    <property type="project" value="InterPro"/>
</dbReference>
<dbReference type="PROSITE" id="PS51257">
    <property type="entry name" value="PROKAR_LIPOPROTEIN"/>
    <property type="match status" value="1"/>
</dbReference>
<dbReference type="PANTHER" id="PTHR30480:SF13">
    <property type="entry name" value="BETA-HEXOSAMINIDASE"/>
    <property type="match status" value="1"/>
</dbReference>
<comment type="similarity">
    <text evidence="2">Belongs to the glycosyl hydrolase 3 family.</text>
</comment>
<evidence type="ECO:0000313" key="9">
    <source>
        <dbReference type="EMBL" id="OXM82537.1"/>
    </source>
</evidence>
<keyword evidence="5" id="KW-0326">Glycosidase</keyword>
<feature type="domain" description="Glycoside hydrolase family 3 N-terminal" evidence="8">
    <location>
        <begin position="70"/>
        <end position="391"/>
    </location>
</feature>
<dbReference type="SUPFAM" id="SSF51445">
    <property type="entry name" value="(Trans)glycosidases"/>
    <property type="match status" value="1"/>
</dbReference>
<dbReference type="Gene3D" id="3.20.20.300">
    <property type="entry name" value="Glycoside hydrolase, family 3, N-terminal domain"/>
    <property type="match status" value="1"/>
</dbReference>
<evidence type="ECO:0000256" key="1">
    <source>
        <dbReference type="ARBA" id="ARBA00001231"/>
    </source>
</evidence>
<feature type="chain" id="PRO_5039632725" description="beta-N-acetylhexosaminidase" evidence="7">
    <location>
        <begin position="24"/>
        <end position="423"/>
    </location>
</feature>
<gene>
    <name evidence="9" type="ORF">CF651_30435</name>
</gene>
<proteinExistence type="inferred from homology"/>
<organism evidence="9 10">
    <name type="scientific">Paenibacillus rigui</name>
    <dbReference type="NCBI Taxonomy" id="554312"/>
    <lineage>
        <taxon>Bacteria</taxon>
        <taxon>Bacillati</taxon>
        <taxon>Bacillota</taxon>
        <taxon>Bacilli</taxon>
        <taxon>Bacillales</taxon>
        <taxon>Paenibacillaceae</taxon>
        <taxon>Paenibacillus</taxon>
    </lineage>
</organism>
<comment type="catalytic activity">
    <reaction evidence="1">
        <text>Hydrolysis of terminal non-reducing N-acetyl-D-hexosamine residues in N-acetyl-beta-D-hexosaminides.</text>
        <dbReference type="EC" id="3.2.1.52"/>
    </reaction>
</comment>
<evidence type="ECO:0000256" key="7">
    <source>
        <dbReference type="SAM" id="SignalP"/>
    </source>
</evidence>
<dbReference type="RefSeq" id="WP_094018622.1">
    <property type="nucleotide sequence ID" value="NZ_NMQW01000066.1"/>
</dbReference>
<dbReference type="GO" id="GO:0004563">
    <property type="term" value="F:beta-N-acetylhexosaminidase activity"/>
    <property type="evidence" value="ECO:0007669"/>
    <property type="project" value="UniProtKB-EC"/>
</dbReference>
<dbReference type="AlphaFoldDB" id="A0A229UGL4"/>
<dbReference type="InterPro" id="IPR001764">
    <property type="entry name" value="Glyco_hydro_3_N"/>
</dbReference>
<dbReference type="InterPro" id="IPR050226">
    <property type="entry name" value="NagZ_Beta-hexosaminidase"/>
</dbReference>
<protein>
    <recommendedName>
        <fullName evidence="3">beta-N-acetylhexosaminidase</fullName>
        <ecNumber evidence="3">3.2.1.52</ecNumber>
    </recommendedName>
</protein>
<feature type="signal peptide" evidence="7">
    <location>
        <begin position="1"/>
        <end position="23"/>
    </location>
</feature>
<sequence length="423" mass="45980">MDHRIRKWLKWSLLYCVCLAGLAGCQHRSSTQPAPMPPSPGSPLEQGQEPSAKPPDKGSQAPQPLLQMSLDEKIGQMIFAGIDGEQMNPETRGLLQNDHVGGLILYKPNVKNSGQLVNLLNTLKRANAGNKAPLWLGMDEEGGRVTRLPDEMVKTPANQTIGRTANPAFAYGVGSLLGKELSAYGLNVDFAPVLDVNSNPNNPVIGDRSFGTTASLVSSMGVQTMKGLQEQRVLPVLKHFPGHGDTSVDSHVGLPVVQNDLNRLRKLELIPFAEAFKKQADAVMVAHTLLPRIDAKVPASLSREIMTNLLRNEMGYDGVIMTDDMTMGAIEQNYTLGEAAVQSVLAGTNVVLVGHEYGKVTAVIQALRQAVQDHRIPEETIDQSVARILKLKQKYQVKDTPVPVPDVDSLNASVKDLLKTYMH</sequence>
<dbReference type="EMBL" id="NMQW01000066">
    <property type="protein sequence ID" value="OXM82537.1"/>
    <property type="molecule type" value="Genomic_DNA"/>
</dbReference>
<keyword evidence="10" id="KW-1185">Reference proteome</keyword>
<evidence type="ECO:0000259" key="8">
    <source>
        <dbReference type="Pfam" id="PF00933"/>
    </source>
</evidence>
<dbReference type="InterPro" id="IPR017853">
    <property type="entry name" value="GH"/>
</dbReference>
<dbReference type="Pfam" id="PF00933">
    <property type="entry name" value="Glyco_hydro_3"/>
    <property type="match status" value="1"/>
</dbReference>
<dbReference type="PROSITE" id="PS00775">
    <property type="entry name" value="GLYCOSYL_HYDROL_F3"/>
    <property type="match status" value="1"/>
</dbReference>
<accession>A0A229UGL4</accession>
<dbReference type="NCBIfam" id="NF003740">
    <property type="entry name" value="PRK05337.1"/>
    <property type="match status" value="1"/>
</dbReference>
<dbReference type="InterPro" id="IPR019800">
    <property type="entry name" value="Glyco_hydro_3_AS"/>
</dbReference>
<evidence type="ECO:0000313" key="10">
    <source>
        <dbReference type="Proteomes" id="UP000215509"/>
    </source>
</evidence>
<dbReference type="InterPro" id="IPR036962">
    <property type="entry name" value="Glyco_hydro_3_N_sf"/>
</dbReference>